<dbReference type="GO" id="GO:0016020">
    <property type="term" value="C:membrane"/>
    <property type="evidence" value="ECO:0007669"/>
    <property type="project" value="UniProtKB-SubCell"/>
</dbReference>
<sequence>MGGRGTRHGTPTPPPPLLLQLRLLVLLLLLLLPPSLSSAQNDEWYTAFVNVTVVDPLASNRSVSALGAPAETGRYGGHSPKEDAQGLLRAPLRGVNACGAGSRFFGPGETPPPRWVALVARGNCTFREKIVRARNQSASAVLVYNLPDTDGEVVTMNHQGTGDIVAVMIPYWQGQKMRMLMRNATLWAFITKGTRNVQYTRGPSVVFVSVSFILLMIVSLAWLIFYYVQKFRYASARNRNQRRLEDAAKKAIGQIPSKTIKRGDRETETDFDNCAVCIEEYKPSEVVRILPCKHMFHKTCVDPWLVDHRTCPMCKLNILKALGILVNEEECGGEEELGVGAGGPTGSHGRVADGILGTADPNAHTNQAFVSESSSAQSSPPYEQPQSPVSPPPSSQQQQQQQPPPPSSPPCSEPPSPLPPVEYPEPYAPAGAAEVERVCVGSPDSSPCRVEIRSVLPELNEPPQSDNKL</sequence>
<dbReference type="SUPFAM" id="SSF57850">
    <property type="entry name" value="RING/U-box"/>
    <property type="match status" value="1"/>
</dbReference>
<keyword evidence="7 10" id="KW-0472">Membrane</keyword>
<dbReference type="CDD" id="cd02122">
    <property type="entry name" value="PA_GRAIL_like"/>
    <property type="match status" value="1"/>
</dbReference>
<evidence type="ECO:0000256" key="10">
    <source>
        <dbReference type="SAM" id="Phobius"/>
    </source>
</evidence>
<dbReference type="Gene3D" id="3.30.40.10">
    <property type="entry name" value="Zinc/RING finger domain, C3HC4 (zinc finger)"/>
    <property type="match status" value="1"/>
</dbReference>
<dbReference type="SUPFAM" id="SSF52025">
    <property type="entry name" value="PA domain"/>
    <property type="match status" value="1"/>
</dbReference>
<keyword evidence="13" id="KW-1185">Reference proteome</keyword>
<evidence type="ECO:0000256" key="5">
    <source>
        <dbReference type="ARBA" id="ARBA00022833"/>
    </source>
</evidence>
<organism evidence="13 14">
    <name type="scientific">Petromyzon marinus</name>
    <name type="common">Sea lamprey</name>
    <dbReference type="NCBI Taxonomy" id="7757"/>
    <lineage>
        <taxon>Eukaryota</taxon>
        <taxon>Metazoa</taxon>
        <taxon>Chordata</taxon>
        <taxon>Craniata</taxon>
        <taxon>Vertebrata</taxon>
        <taxon>Cyclostomata</taxon>
        <taxon>Hyperoartia</taxon>
        <taxon>Petromyzontiformes</taxon>
        <taxon>Petromyzontidae</taxon>
        <taxon>Petromyzon</taxon>
    </lineage>
</organism>
<dbReference type="RefSeq" id="XP_032812584.1">
    <property type="nucleotide sequence ID" value="XM_032956693.1"/>
</dbReference>
<reference evidence="14" key="1">
    <citation type="submission" date="2025-08" db="UniProtKB">
        <authorList>
            <consortium name="RefSeq"/>
        </authorList>
    </citation>
    <scope>IDENTIFICATION</scope>
    <source>
        <tissue evidence="14">Sperm</tissue>
    </source>
</reference>
<evidence type="ECO:0000256" key="1">
    <source>
        <dbReference type="ARBA" id="ARBA00004167"/>
    </source>
</evidence>
<evidence type="ECO:0000256" key="8">
    <source>
        <dbReference type="PROSITE-ProRule" id="PRU00175"/>
    </source>
</evidence>
<evidence type="ECO:0000313" key="14">
    <source>
        <dbReference type="RefSeq" id="XP_032812584.1"/>
    </source>
</evidence>
<dbReference type="SMART" id="SM00184">
    <property type="entry name" value="RING"/>
    <property type="match status" value="1"/>
</dbReference>
<keyword evidence="11" id="KW-0732">Signal</keyword>
<dbReference type="InterPro" id="IPR046450">
    <property type="entry name" value="PA_dom_sf"/>
</dbReference>
<evidence type="ECO:0000256" key="6">
    <source>
        <dbReference type="ARBA" id="ARBA00022989"/>
    </source>
</evidence>
<feature type="chain" id="PRO_5042539021" evidence="11">
    <location>
        <begin position="40"/>
        <end position="469"/>
    </location>
</feature>
<evidence type="ECO:0000256" key="7">
    <source>
        <dbReference type="ARBA" id="ARBA00023136"/>
    </source>
</evidence>
<dbReference type="Proteomes" id="UP001318040">
    <property type="component" value="Chromosome 18"/>
</dbReference>
<evidence type="ECO:0000256" key="3">
    <source>
        <dbReference type="ARBA" id="ARBA00022723"/>
    </source>
</evidence>
<keyword evidence="6 10" id="KW-1133">Transmembrane helix</keyword>
<feature type="compositionally biased region" description="Low complexity" evidence="9">
    <location>
        <begin position="370"/>
        <end position="387"/>
    </location>
</feature>
<dbReference type="Pfam" id="PF13639">
    <property type="entry name" value="zf-RING_2"/>
    <property type="match status" value="1"/>
</dbReference>
<dbReference type="Gene3D" id="3.50.30.30">
    <property type="match status" value="1"/>
</dbReference>
<accession>A0AAJ7WWC4</accession>
<feature type="domain" description="RING-type" evidence="12">
    <location>
        <begin position="274"/>
        <end position="315"/>
    </location>
</feature>
<dbReference type="PROSITE" id="PS50089">
    <property type="entry name" value="ZF_RING_2"/>
    <property type="match status" value="1"/>
</dbReference>
<keyword evidence="3" id="KW-0479">Metal-binding</keyword>
<dbReference type="KEGG" id="pmrn:116943657"/>
<dbReference type="PANTHER" id="PTHR46539:SF23">
    <property type="entry name" value="RING-TYPE DOMAIN-CONTAINING PROTEIN"/>
    <property type="match status" value="1"/>
</dbReference>
<protein>
    <submittedName>
        <fullName evidence="14">RING finger protein 150-like</fullName>
    </submittedName>
</protein>
<feature type="compositionally biased region" description="Pro residues" evidence="9">
    <location>
        <begin position="402"/>
        <end position="427"/>
    </location>
</feature>
<feature type="transmembrane region" description="Helical" evidence="10">
    <location>
        <begin position="205"/>
        <end position="228"/>
    </location>
</feature>
<dbReference type="FunFam" id="3.30.40.10:FF:000009">
    <property type="entry name" value="E3 ubiquitin-protein ligase RNF130"/>
    <property type="match status" value="1"/>
</dbReference>
<keyword evidence="5" id="KW-0862">Zinc</keyword>
<feature type="signal peptide" evidence="11">
    <location>
        <begin position="1"/>
        <end position="39"/>
    </location>
</feature>
<dbReference type="AlphaFoldDB" id="A0AAJ7WWC4"/>
<keyword evidence="4 8" id="KW-0863">Zinc-finger</keyword>
<evidence type="ECO:0000313" key="13">
    <source>
        <dbReference type="Proteomes" id="UP001318040"/>
    </source>
</evidence>
<evidence type="ECO:0000256" key="2">
    <source>
        <dbReference type="ARBA" id="ARBA00022692"/>
    </source>
</evidence>
<dbReference type="GO" id="GO:0008270">
    <property type="term" value="F:zinc ion binding"/>
    <property type="evidence" value="ECO:0007669"/>
    <property type="project" value="UniProtKB-KW"/>
</dbReference>
<evidence type="ECO:0000256" key="4">
    <source>
        <dbReference type="ARBA" id="ARBA00022771"/>
    </source>
</evidence>
<proteinExistence type="predicted"/>
<keyword evidence="2 10" id="KW-0812">Transmembrane</keyword>
<dbReference type="InterPro" id="IPR001841">
    <property type="entry name" value="Znf_RING"/>
</dbReference>
<dbReference type="InterPro" id="IPR013083">
    <property type="entry name" value="Znf_RING/FYVE/PHD"/>
</dbReference>
<comment type="subcellular location">
    <subcellularLocation>
        <location evidence="1">Membrane</location>
        <topology evidence="1">Single-pass membrane protein</topology>
    </subcellularLocation>
</comment>
<dbReference type="InterPro" id="IPR003137">
    <property type="entry name" value="PA_domain"/>
</dbReference>
<dbReference type="Pfam" id="PF02225">
    <property type="entry name" value="PA"/>
    <property type="match status" value="1"/>
</dbReference>
<evidence type="ECO:0000256" key="9">
    <source>
        <dbReference type="SAM" id="MobiDB-lite"/>
    </source>
</evidence>
<evidence type="ECO:0000259" key="12">
    <source>
        <dbReference type="PROSITE" id="PS50089"/>
    </source>
</evidence>
<gene>
    <name evidence="14" type="primary">LOC116943657</name>
</gene>
<evidence type="ECO:0000256" key="11">
    <source>
        <dbReference type="SAM" id="SignalP"/>
    </source>
</evidence>
<dbReference type="PANTHER" id="PTHR46539">
    <property type="entry name" value="E3 UBIQUITIN-PROTEIN LIGASE ATL42"/>
    <property type="match status" value="1"/>
</dbReference>
<name>A0AAJ7WWC4_PETMA</name>
<feature type="region of interest" description="Disordered" evidence="9">
    <location>
        <begin position="336"/>
        <end position="429"/>
    </location>
</feature>